<evidence type="ECO:0000313" key="2">
    <source>
        <dbReference type="Proteomes" id="UP000326837"/>
    </source>
</evidence>
<sequence length="45" mass="5033">MHAGWLAGGQLKGGFCQWSVVSCPWSVAEKRGRMLLRQQQLTTDN</sequence>
<protein>
    <submittedName>
        <fullName evidence="1">Uncharacterized protein</fullName>
    </submittedName>
</protein>
<dbReference type="KEGG" id="lpav:PLANPX_2603"/>
<organism evidence="1 2">
    <name type="scientific">Lacipirellula parvula</name>
    <dbReference type="NCBI Taxonomy" id="2650471"/>
    <lineage>
        <taxon>Bacteria</taxon>
        <taxon>Pseudomonadati</taxon>
        <taxon>Planctomycetota</taxon>
        <taxon>Planctomycetia</taxon>
        <taxon>Pirellulales</taxon>
        <taxon>Lacipirellulaceae</taxon>
        <taxon>Lacipirellula</taxon>
    </lineage>
</organism>
<dbReference type="EMBL" id="AP021861">
    <property type="protein sequence ID" value="BBO32991.1"/>
    <property type="molecule type" value="Genomic_DNA"/>
</dbReference>
<dbReference type="AlphaFoldDB" id="A0A5K7XDR7"/>
<name>A0A5K7XDR7_9BACT</name>
<keyword evidence="2" id="KW-1185">Reference proteome</keyword>
<gene>
    <name evidence="1" type="ORF">PLANPX_2603</name>
</gene>
<evidence type="ECO:0000313" key="1">
    <source>
        <dbReference type="EMBL" id="BBO32991.1"/>
    </source>
</evidence>
<accession>A0A5K7XDR7</accession>
<dbReference type="Proteomes" id="UP000326837">
    <property type="component" value="Chromosome"/>
</dbReference>
<reference evidence="2" key="1">
    <citation type="submission" date="2019-10" db="EMBL/GenBank/DDBJ databases">
        <title>Lacipirellula parvula gen. nov., sp. nov., representing a lineage of planctomycetes widespread in freshwater anoxic habitats, and description of the family Lacipirellulaceae.</title>
        <authorList>
            <person name="Dedysh S.N."/>
            <person name="Kulichevskaya I.S."/>
            <person name="Beletsky A.V."/>
            <person name="Rakitin A.L."/>
            <person name="Mardanov A.V."/>
            <person name="Ivanova A.A."/>
            <person name="Saltykova V.X."/>
            <person name="Rijpstra W.I.C."/>
            <person name="Sinninghe Damste J.S."/>
            <person name="Ravin N.V."/>
        </authorList>
    </citation>
    <scope>NUCLEOTIDE SEQUENCE [LARGE SCALE GENOMIC DNA]</scope>
    <source>
        <strain evidence="2">PX69</strain>
    </source>
</reference>
<proteinExistence type="predicted"/>